<dbReference type="EMBL" id="CP009511">
    <property type="protein sequence ID" value="AKB60856.1"/>
    <property type="molecule type" value="Genomic_DNA"/>
</dbReference>
<gene>
    <name evidence="1" type="ORF">MSMAP_0871</name>
</gene>
<name>A0A0E3LRZ0_METMZ</name>
<reference evidence="1 2" key="1">
    <citation type="submission" date="2014-07" db="EMBL/GenBank/DDBJ databases">
        <title>Methanogenic archaea and the global carbon cycle.</title>
        <authorList>
            <person name="Henriksen J.R."/>
            <person name="Luke J."/>
            <person name="Reinhart S."/>
            <person name="Benedict M.N."/>
            <person name="Youngblut N.D."/>
            <person name="Metcalf M.E."/>
            <person name="Whitaker R.J."/>
            <person name="Metcalf W.W."/>
        </authorList>
    </citation>
    <scope>NUCLEOTIDE SEQUENCE [LARGE SCALE GENOMIC DNA]</scope>
    <source>
        <strain evidence="1 2">SarPi</strain>
    </source>
</reference>
<organism evidence="1 2">
    <name type="scientific">Methanosarcina mazei SarPi</name>
    <dbReference type="NCBI Taxonomy" id="1434115"/>
    <lineage>
        <taxon>Archaea</taxon>
        <taxon>Methanobacteriati</taxon>
        <taxon>Methanobacteriota</taxon>
        <taxon>Stenosarchaea group</taxon>
        <taxon>Methanomicrobia</taxon>
        <taxon>Methanosarcinales</taxon>
        <taxon>Methanosarcinaceae</taxon>
        <taxon>Methanosarcina</taxon>
    </lineage>
</organism>
<dbReference type="InterPro" id="IPR017185">
    <property type="entry name" value="UCP037373_trxn_reg"/>
</dbReference>
<dbReference type="GeneID" id="24850553"/>
<dbReference type="HOGENOM" id="CLU_163103_0_0_2"/>
<dbReference type="PIRSF" id="PIRSF037373">
    <property type="entry name" value="UCP037373_trxn_reg"/>
    <property type="match status" value="1"/>
</dbReference>
<accession>A0A0E3LRZ0</accession>
<evidence type="ECO:0000313" key="1">
    <source>
        <dbReference type="EMBL" id="AKB60856.1"/>
    </source>
</evidence>
<dbReference type="Proteomes" id="UP000033116">
    <property type="component" value="Chromosome"/>
</dbReference>
<dbReference type="PATRIC" id="fig|1434115.4.peg.1082"/>
<evidence type="ECO:0000313" key="2">
    <source>
        <dbReference type="Proteomes" id="UP000033116"/>
    </source>
</evidence>
<dbReference type="AlphaFoldDB" id="A0A0E3LRZ0"/>
<proteinExistence type="predicted"/>
<dbReference type="RefSeq" id="WP_011032339.1">
    <property type="nucleotide sequence ID" value="NZ_CP009511.1"/>
</dbReference>
<sequence length="137" mass="15653">MVDESGSAIETTDMTNETPICMGSSEYEMIELFRKINVSRPIALTLACLAKGREISSQSIEMVSGLRQPEVSVAMRYLRENNWIDIREEKKSKGKGRPIKLYRLTVPMDRIVSKIEEEIIAESKLVLRNIERLKHIA</sequence>
<protein>
    <recommendedName>
        <fullName evidence="3">Transcriptional regulator</fullName>
    </recommendedName>
</protein>
<dbReference type="InterPro" id="IPR036390">
    <property type="entry name" value="WH_DNA-bd_sf"/>
</dbReference>
<evidence type="ECO:0008006" key="3">
    <source>
        <dbReference type="Google" id="ProtNLM"/>
    </source>
</evidence>
<dbReference type="SUPFAM" id="SSF46785">
    <property type="entry name" value="Winged helix' DNA-binding domain"/>
    <property type="match status" value="1"/>
</dbReference>